<keyword evidence="1" id="KW-1133">Transmembrane helix</keyword>
<keyword evidence="1" id="KW-0472">Membrane</keyword>
<feature type="transmembrane region" description="Helical" evidence="1">
    <location>
        <begin position="35"/>
        <end position="53"/>
    </location>
</feature>
<feature type="transmembrane region" description="Helical" evidence="1">
    <location>
        <begin position="59"/>
        <end position="76"/>
    </location>
</feature>
<dbReference type="EMBL" id="KZ821233">
    <property type="protein sequence ID" value="PYH45048.1"/>
    <property type="molecule type" value="Genomic_DNA"/>
</dbReference>
<protein>
    <submittedName>
        <fullName evidence="2">Uncharacterized protein</fullName>
    </submittedName>
</protein>
<dbReference type="AlphaFoldDB" id="A0A318ZY69"/>
<gene>
    <name evidence="2" type="ORF">BP01DRAFT_52287</name>
</gene>
<dbReference type="GeneID" id="37081151"/>
<evidence type="ECO:0000313" key="2">
    <source>
        <dbReference type="EMBL" id="PYH45048.1"/>
    </source>
</evidence>
<accession>A0A318ZY69</accession>
<keyword evidence="3" id="KW-1185">Reference proteome</keyword>
<reference evidence="2 3" key="1">
    <citation type="submission" date="2016-12" db="EMBL/GenBank/DDBJ databases">
        <title>The genomes of Aspergillus section Nigri reveals drivers in fungal speciation.</title>
        <authorList>
            <consortium name="DOE Joint Genome Institute"/>
            <person name="Vesth T.C."/>
            <person name="Nybo J."/>
            <person name="Theobald S."/>
            <person name="Brandl J."/>
            <person name="Frisvad J.C."/>
            <person name="Nielsen K.F."/>
            <person name="Lyhne E.K."/>
            <person name="Kogle M.E."/>
            <person name="Kuo A."/>
            <person name="Riley R."/>
            <person name="Clum A."/>
            <person name="Nolan M."/>
            <person name="Lipzen A."/>
            <person name="Salamov A."/>
            <person name="Henrissat B."/>
            <person name="Wiebenga A."/>
            <person name="De Vries R.P."/>
            <person name="Grigoriev I.V."/>
            <person name="Mortensen U.H."/>
            <person name="Andersen M.R."/>
            <person name="Baker S.E."/>
        </authorList>
    </citation>
    <scope>NUCLEOTIDE SEQUENCE [LARGE SCALE GENOMIC DNA]</scope>
    <source>
        <strain evidence="2 3">JOP 1030-1</strain>
    </source>
</reference>
<organism evidence="2 3">
    <name type="scientific">Aspergillus saccharolyticus JOP 1030-1</name>
    <dbReference type="NCBI Taxonomy" id="1450539"/>
    <lineage>
        <taxon>Eukaryota</taxon>
        <taxon>Fungi</taxon>
        <taxon>Dikarya</taxon>
        <taxon>Ascomycota</taxon>
        <taxon>Pezizomycotina</taxon>
        <taxon>Eurotiomycetes</taxon>
        <taxon>Eurotiomycetidae</taxon>
        <taxon>Eurotiales</taxon>
        <taxon>Aspergillaceae</taxon>
        <taxon>Aspergillus</taxon>
        <taxon>Aspergillus subgen. Circumdati</taxon>
    </lineage>
</organism>
<evidence type="ECO:0000313" key="3">
    <source>
        <dbReference type="Proteomes" id="UP000248349"/>
    </source>
</evidence>
<sequence>MLHGWTSGTGLEDGIWRFYNIIEGNGTSRIRAGRLFSFLFLFFFSFPIWNSSLDLQKTITLRATAILAVFAVISAHL</sequence>
<name>A0A318ZY69_9EURO</name>
<evidence type="ECO:0000256" key="1">
    <source>
        <dbReference type="SAM" id="Phobius"/>
    </source>
</evidence>
<keyword evidence="1" id="KW-0812">Transmembrane</keyword>
<dbReference type="Proteomes" id="UP000248349">
    <property type="component" value="Unassembled WGS sequence"/>
</dbReference>
<dbReference type="RefSeq" id="XP_025431030.1">
    <property type="nucleotide sequence ID" value="XM_025579922.1"/>
</dbReference>
<proteinExistence type="predicted"/>